<organism evidence="1">
    <name type="scientific">Vibrio cholerae</name>
    <dbReference type="NCBI Taxonomy" id="666"/>
    <lineage>
        <taxon>Bacteria</taxon>
        <taxon>Pseudomonadati</taxon>
        <taxon>Pseudomonadota</taxon>
        <taxon>Gammaproteobacteria</taxon>
        <taxon>Vibrionales</taxon>
        <taxon>Vibrionaceae</taxon>
        <taxon>Vibrio</taxon>
    </lineage>
</organism>
<gene>
    <name evidence="1" type="primary">irb3</name>
</gene>
<proteinExistence type="evidence at transcript level"/>
<reference evidence="1" key="1">
    <citation type="journal article" date="2000" name="Infect. Immun.">
        <title>Use of RNA arbitrarily primed-PCR fingerprinting to identify Vibrio cholerae genes differentially expressed in the host following infection.</title>
        <authorList>
            <person name="Chakrabortty A."/>
            <person name="Das S."/>
            <person name="Majumdar S."/>
            <person name="Mukhopadhyay K."/>
            <person name="Roychoudhury S."/>
            <person name="Chaudhuri K."/>
        </authorList>
    </citation>
    <scope>NUCLEOTIDE SEQUENCE</scope>
</reference>
<feature type="non-terminal residue" evidence="1">
    <location>
        <position position="41"/>
    </location>
</feature>
<protein>
    <submittedName>
        <fullName evidence="1">Irb3</fullName>
    </submittedName>
</protein>
<sequence length="41" mass="4814">MSSSGAFAPLFDNYINPCRRYELVFHFSDRKREVCVCLCTH</sequence>
<dbReference type="AlphaFoldDB" id="Q9KIZ1"/>
<accession>Q9KIZ1</accession>
<name>Q9KIZ1_VIBCL</name>
<dbReference type="EMBL" id="AF217393">
    <property type="protein sequence ID" value="AAF64426.1"/>
    <property type="molecule type" value="mRNA"/>
</dbReference>
<evidence type="ECO:0000313" key="1">
    <source>
        <dbReference type="EMBL" id="AAF64426.1"/>
    </source>
</evidence>